<feature type="region of interest" description="Disordered" evidence="6">
    <location>
        <begin position="352"/>
        <end position="371"/>
    </location>
</feature>
<reference evidence="9 10" key="1">
    <citation type="journal article" date="2010" name="Stand. Genomic Sci.">
        <title>Complete genome sequence of Haliangium ochraceum type strain (SMP-2).</title>
        <authorList>
            <consortium name="US DOE Joint Genome Institute (JGI-PGF)"/>
            <person name="Ivanova N."/>
            <person name="Daum C."/>
            <person name="Lang E."/>
            <person name="Abt B."/>
            <person name="Kopitz M."/>
            <person name="Saunders E."/>
            <person name="Lapidus A."/>
            <person name="Lucas S."/>
            <person name="Glavina Del Rio T."/>
            <person name="Nolan M."/>
            <person name="Tice H."/>
            <person name="Copeland A."/>
            <person name="Cheng J.F."/>
            <person name="Chen F."/>
            <person name="Bruce D."/>
            <person name="Goodwin L."/>
            <person name="Pitluck S."/>
            <person name="Mavromatis K."/>
            <person name="Pati A."/>
            <person name="Mikhailova N."/>
            <person name="Chen A."/>
            <person name="Palaniappan K."/>
            <person name="Land M."/>
            <person name="Hauser L."/>
            <person name="Chang Y.J."/>
            <person name="Jeffries C.D."/>
            <person name="Detter J.C."/>
            <person name="Brettin T."/>
            <person name="Rohde M."/>
            <person name="Goker M."/>
            <person name="Bristow J."/>
            <person name="Markowitz V."/>
            <person name="Eisen J.A."/>
            <person name="Hugenholtz P."/>
            <person name="Kyrpides N.C."/>
            <person name="Klenk H.P."/>
        </authorList>
    </citation>
    <scope>NUCLEOTIDE SEQUENCE [LARGE SCALE GENOMIC DNA]</scope>
    <source>
        <strain evidence="10">DSM 14365 / CIP 107738 / JCM 11303 / AJ 13395 / SMP-2</strain>
    </source>
</reference>
<evidence type="ECO:0000259" key="8">
    <source>
        <dbReference type="Pfam" id="PF16198"/>
    </source>
</evidence>
<dbReference type="EC" id="5.4.99.25" evidence="5"/>
<protein>
    <recommendedName>
        <fullName evidence="5">tRNA pseudouridine synthase B</fullName>
        <ecNumber evidence="5">5.4.99.25</ecNumber>
    </recommendedName>
    <alternativeName>
        <fullName evidence="5">tRNA pseudouridine(55) synthase</fullName>
        <shortName evidence="5">Psi55 synthase</shortName>
    </alternativeName>
    <alternativeName>
        <fullName evidence="5">tRNA pseudouridylate synthase</fullName>
    </alternativeName>
    <alternativeName>
        <fullName evidence="5">tRNA-uridine isomerase</fullName>
    </alternativeName>
</protein>
<evidence type="ECO:0000256" key="3">
    <source>
        <dbReference type="ARBA" id="ARBA00022694"/>
    </source>
</evidence>
<organism evidence="9 10">
    <name type="scientific">Haliangium ochraceum (strain DSM 14365 / JCM 11303 / SMP-2)</name>
    <dbReference type="NCBI Taxonomy" id="502025"/>
    <lineage>
        <taxon>Bacteria</taxon>
        <taxon>Pseudomonadati</taxon>
        <taxon>Myxococcota</taxon>
        <taxon>Polyangia</taxon>
        <taxon>Haliangiales</taxon>
        <taxon>Kofleriaceae</taxon>
        <taxon>Haliangium</taxon>
    </lineage>
</organism>
<dbReference type="PANTHER" id="PTHR13767:SF2">
    <property type="entry name" value="PSEUDOURIDYLATE SYNTHASE TRUB1"/>
    <property type="match status" value="1"/>
</dbReference>
<dbReference type="InterPro" id="IPR014780">
    <property type="entry name" value="tRNA_psdUridine_synth_TruB"/>
</dbReference>
<keyword evidence="4 5" id="KW-0413">Isomerase</keyword>
<gene>
    <name evidence="5" type="primary">truB</name>
    <name evidence="9" type="ordered locus">Hoch_3849</name>
</gene>
<feature type="region of interest" description="Disordered" evidence="6">
    <location>
        <begin position="1"/>
        <end position="28"/>
    </location>
</feature>
<evidence type="ECO:0000313" key="9">
    <source>
        <dbReference type="EMBL" id="ACY16348.1"/>
    </source>
</evidence>
<dbReference type="GO" id="GO:0031119">
    <property type="term" value="P:tRNA pseudouridine synthesis"/>
    <property type="evidence" value="ECO:0007669"/>
    <property type="project" value="UniProtKB-UniRule"/>
</dbReference>
<evidence type="ECO:0000256" key="1">
    <source>
        <dbReference type="ARBA" id="ARBA00000385"/>
    </source>
</evidence>
<comment type="catalytic activity">
    <reaction evidence="1 5">
        <text>uridine(55) in tRNA = pseudouridine(55) in tRNA</text>
        <dbReference type="Rhea" id="RHEA:42532"/>
        <dbReference type="Rhea" id="RHEA-COMP:10101"/>
        <dbReference type="Rhea" id="RHEA-COMP:10102"/>
        <dbReference type="ChEBI" id="CHEBI:65314"/>
        <dbReference type="ChEBI" id="CHEBI:65315"/>
        <dbReference type="EC" id="5.4.99.25"/>
    </reaction>
</comment>
<dbReference type="InterPro" id="IPR032819">
    <property type="entry name" value="TruB_C"/>
</dbReference>
<evidence type="ECO:0000256" key="6">
    <source>
        <dbReference type="SAM" id="MobiDB-lite"/>
    </source>
</evidence>
<dbReference type="HAMAP" id="MF_01080">
    <property type="entry name" value="TruB_bact"/>
    <property type="match status" value="1"/>
</dbReference>
<evidence type="ECO:0000256" key="4">
    <source>
        <dbReference type="ARBA" id="ARBA00023235"/>
    </source>
</evidence>
<dbReference type="CDD" id="cd02573">
    <property type="entry name" value="PseudoU_synth_EcTruB"/>
    <property type="match status" value="1"/>
</dbReference>
<feature type="active site" description="Nucleophile" evidence="5">
    <location>
        <position position="69"/>
    </location>
</feature>
<dbReference type="GO" id="GO:0003723">
    <property type="term" value="F:RNA binding"/>
    <property type="evidence" value="ECO:0007669"/>
    <property type="project" value="InterPro"/>
</dbReference>
<dbReference type="Pfam" id="PF01509">
    <property type="entry name" value="TruB_N"/>
    <property type="match status" value="1"/>
</dbReference>
<dbReference type="eggNOG" id="COG0130">
    <property type="taxonomic scope" value="Bacteria"/>
</dbReference>
<dbReference type="EMBL" id="CP001804">
    <property type="protein sequence ID" value="ACY16348.1"/>
    <property type="molecule type" value="Genomic_DNA"/>
</dbReference>
<accession>D0LZ86</accession>
<dbReference type="SUPFAM" id="SSF55120">
    <property type="entry name" value="Pseudouridine synthase"/>
    <property type="match status" value="1"/>
</dbReference>
<evidence type="ECO:0000256" key="2">
    <source>
        <dbReference type="ARBA" id="ARBA00005642"/>
    </source>
</evidence>
<dbReference type="STRING" id="502025.Hoch_3849"/>
<dbReference type="HOGENOM" id="CLU_032087_0_0_7"/>
<dbReference type="NCBIfam" id="TIGR00431">
    <property type="entry name" value="TruB"/>
    <property type="match status" value="1"/>
</dbReference>
<feature type="domain" description="Pseudouridine synthase II N-terminal" evidence="7">
    <location>
        <begin position="54"/>
        <end position="204"/>
    </location>
</feature>
<dbReference type="RefSeq" id="WP_012828947.1">
    <property type="nucleotide sequence ID" value="NC_013440.1"/>
</dbReference>
<dbReference type="Proteomes" id="UP000001880">
    <property type="component" value="Chromosome"/>
</dbReference>
<dbReference type="OrthoDB" id="9802309at2"/>
<dbReference type="GO" id="GO:0160148">
    <property type="term" value="F:tRNA pseudouridine(55) synthase activity"/>
    <property type="evidence" value="ECO:0007669"/>
    <property type="project" value="UniProtKB-EC"/>
</dbReference>
<keyword evidence="3 5" id="KW-0819">tRNA processing</keyword>
<feature type="compositionally biased region" description="Basic and acidic residues" evidence="6">
    <location>
        <begin position="1"/>
        <end position="18"/>
    </location>
</feature>
<name>D0LZ86_HALO1</name>
<evidence type="ECO:0000259" key="7">
    <source>
        <dbReference type="Pfam" id="PF01509"/>
    </source>
</evidence>
<dbReference type="KEGG" id="hoh:Hoch_3849"/>
<dbReference type="GO" id="GO:1990481">
    <property type="term" value="P:mRNA pseudouridine synthesis"/>
    <property type="evidence" value="ECO:0007669"/>
    <property type="project" value="TreeGrafter"/>
</dbReference>
<dbReference type="InterPro" id="IPR020103">
    <property type="entry name" value="PsdUridine_synth_cat_dom_sf"/>
</dbReference>
<dbReference type="Pfam" id="PF16198">
    <property type="entry name" value="TruB_C_2"/>
    <property type="match status" value="1"/>
</dbReference>
<dbReference type="InterPro" id="IPR002501">
    <property type="entry name" value="PsdUridine_synth_N"/>
</dbReference>
<feature type="compositionally biased region" description="Basic and acidic residues" evidence="6">
    <location>
        <begin position="360"/>
        <end position="371"/>
    </location>
</feature>
<evidence type="ECO:0000256" key="5">
    <source>
        <dbReference type="HAMAP-Rule" id="MF_01080"/>
    </source>
</evidence>
<keyword evidence="10" id="KW-1185">Reference proteome</keyword>
<proteinExistence type="inferred from homology"/>
<dbReference type="PANTHER" id="PTHR13767">
    <property type="entry name" value="TRNA-PSEUDOURIDINE SYNTHASE"/>
    <property type="match status" value="1"/>
</dbReference>
<feature type="domain" description="tRNA pseudouridylate synthase B C-terminal" evidence="8">
    <location>
        <begin position="205"/>
        <end position="245"/>
    </location>
</feature>
<dbReference type="Gene3D" id="3.30.2350.10">
    <property type="entry name" value="Pseudouridine synthase"/>
    <property type="match status" value="1"/>
</dbReference>
<dbReference type="AlphaFoldDB" id="D0LZ86"/>
<sequence>MSTERSSPEPEERRRPARDAASGQGGANKSALHGVLVVDKPAGITSAAVVARVKRHLGVRRVGHTGTLDPMATGVLPLCLGEATKIAGYLLAEDKGYEAELLLGVETDTLDAEGQVTARAPEAAAAVDEAALRRVLATFVGPGEQVPPMFSALKRGGKRLHELARAGQEVERPPRPVVIHELLLHAFATPRARFSVHCSKGTYVRSLADDIGRALGCGAHLSALRRTRSGAFAIAQAIPLAAIEDDPERARAALVSPAVAVAHLPAVAIPSEGVHDIACGKPMSWQRLSLLAPEAAAIACDAPVRLLLPSGELVALAERVATKNAPDMSNRGADQLHYLRGFSYDLTNRAASSNLSGSSGRERARQRRSER</sequence>
<evidence type="ECO:0000313" key="10">
    <source>
        <dbReference type="Proteomes" id="UP000001880"/>
    </source>
</evidence>
<comment type="similarity">
    <text evidence="2 5">Belongs to the pseudouridine synthase TruB family. Type 1 subfamily.</text>
</comment>
<comment type="function">
    <text evidence="5">Responsible for synthesis of pseudouridine from uracil-55 in the psi GC loop of transfer RNAs.</text>
</comment>